<evidence type="ECO:0000313" key="1">
    <source>
        <dbReference type="EMBL" id="CAG8489301.1"/>
    </source>
</evidence>
<dbReference type="EMBL" id="CAJVPW010001659">
    <property type="protein sequence ID" value="CAG8489301.1"/>
    <property type="molecule type" value="Genomic_DNA"/>
</dbReference>
<reference evidence="1" key="1">
    <citation type="submission" date="2021-06" db="EMBL/GenBank/DDBJ databases">
        <authorList>
            <person name="Kallberg Y."/>
            <person name="Tangrot J."/>
            <person name="Rosling A."/>
        </authorList>
    </citation>
    <scope>NUCLEOTIDE SEQUENCE</scope>
    <source>
        <strain evidence="1">28 12/20/2015</strain>
    </source>
</reference>
<sequence length="119" mass="13201">MHLYHARNASDFTAQSEFSKWLLEVSTEQVSTLNNIDSNIDLPSDIVLPSISLQDLITAVYPNLLSFLENSELLLKHAILVLRNKHVSEITDIVIKSLFNNTIHSFSADSLDSASTSTA</sequence>
<accession>A0ACA9KRK6</accession>
<evidence type="ECO:0000313" key="2">
    <source>
        <dbReference type="Proteomes" id="UP000789366"/>
    </source>
</evidence>
<comment type="caution">
    <text evidence="1">The sequence shown here is derived from an EMBL/GenBank/DDBJ whole genome shotgun (WGS) entry which is preliminary data.</text>
</comment>
<organism evidence="1 2">
    <name type="scientific">Cetraspora pellucida</name>
    <dbReference type="NCBI Taxonomy" id="1433469"/>
    <lineage>
        <taxon>Eukaryota</taxon>
        <taxon>Fungi</taxon>
        <taxon>Fungi incertae sedis</taxon>
        <taxon>Mucoromycota</taxon>
        <taxon>Glomeromycotina</taxon>
        <taxon>Glomeromycetes</taxon>
        <taxon>Diversisporales</taxon>
        <taxon>Gigasporaceae</taxon>
        <taxon>Cetraspora</taxon>
    </lineage>
</organism>
<proteinExistence type="predicted"/>
<gene>
    <name evidence="1" type="ORF">SPELUC_LOCUS2487</name>
</gene>
<keyword evidence="2" id="KW-1185">Reference proteome</keyword>
<dbReference type="Proteomes" id="UP000789366">
    <property type="component" value="Unassembled WGS sequence"/>
</dbReference>
<protein>
    <submittedName>
        <fullName evidence="1">11530_t:CDS:1</fullName>
    </submittedName>
</protein>
<name>A0ACA9KRK6_9GLOM</name>